<evidence type="ECO:0000313" key="1">
    <source>
        <dbReference type="EMBL" id="GAH53650.1"/>
    </source>
</evidence>
<feature type="non-terminal residue" evidence="1">
    <location>
        <position position="178"/>
    </location>
</feature>
<name>X1H9A9_9ZZZZ</name>
<dbReference type="EMBL" id="BARU01019516">
    <property type="protein sequence ID" value="GAH53650.1"/>
    <property type="molecule type" value="Genomic_DNA"/>
</dbReference>
<reference evidence="1" key="1">
    <citation type="journal article" date="2014" name="Front. Microbiol.">
        <title>High frequency of phylogenetically diverse reductive dehalogenase-homologous genes in deep subseafloor sedimentary metagenomes.</title>
        <authorList>
            <person name="Kawai M."/>
            <person name="Futagami T."/>
            <person name="Toyoda A."/>
            <person name="Takaki Y."/>
            <person name="Nishi S."/>
            <person name="Hori S."/>
            <person name="Arai W."/>
            <person name="Tsubouchi T."/>
            <person name="Morono Y."/>
            <person name="Uchiyama I."/>
            <person name="Ito T."/>
            <person name="Fujiyama A."/>
            <person name="Inagaki F."/>
            <person name="Takami H."/>
        </authorList>
    </citation>
    <scope>NUCLEOTIDE SEQUENCE</scope>
    <source>
        <strain evidence="1">Expedition CK06-06</strain>
    </source>
</reference>
<sequence>MDEISAEEQALMDSELKDLAPFDATKLPKDIQREAREEWHYMLYLRGKKYREIEVITGYERTCIWKDIKRMITRLGATPKDMESIRQMALMSLRITRSEVMASARKAQVVQAGGRAVPYGSVAKLFEVAADIDKMILQRYTQAVPLGSRPDIEKAKIIIDFMVEKYGPESLDAFEEYY</sequence>
<gene>
    <name evidence="1" type="ORF">S03H2_32136</name>
</gene>
<organism evidence="1">
    <name type="scientific">marine sediment metagenome</name>
    <dbReference type="NCBI Taxonomy" id="412755"/>
    <lineage>
        <taxon>unclassified sequences</taxon>
        <taxon>metagenomes</taxon>
        <taxon>ecological metagenomes</taxon>
    </lineage>
</organism>
<protein>
    <submittedName>
        <fullName evidence="1">Uncharacterized protein</fullName>
    </submittedName>
</protein>
<dbReference type="AlphaFoldDB" id="X1H9A9"/>
<comment type="caution">
    <text evidence="1">The sequence shown here is derived from an EMBL/GenBank/DDBJ whole genome shotgun (WGS) entry which is preliminary data.</text>
</comment>
<accession>X1H9A9</accession>
<proteinExistence type="predicted"/>